<dbReference type="EMBL" id="AWTN01000106">
    <property type="protein sequence ID" value="KGG87698.1"/>
    <property type="molecule type" value="Genomic_DNA"/>
</dbReference>
<proteinExistence type="predicted"/>
<gene>
    <name evidence="1" type="ORF">P245_19800</name>
</gene>
<evidence type="ECO:0000313" key="2">
    <source>
        <dbReference type="Proteomes" id="UP000029567"/>
    </source>
</evidence>
<name>A0A0E3BBE9_9BURK</name>
<accession>A0A0E3BBE9</accession>
<reference evidence="1 2" key="1">
    <citation type="submission" date="2013-09" db="EMBL/GenBank/DDBJ databases">
        <title>High correlation between genotypes and phenotypes of environmental bacteria Comamonas testosteroni strains.</title>
        <authorList>
            <person name="Liu L."/>
            <person name="Zhu W."/>
            <person name="Xia X."/>
            <person name="Xu B."/>
            <person name="Luo M."/>
            <person name="Wang G."/>
        </authorList>
    </citation>
    <scope>NUCLEOTIDE SEQUENCE [LARGE SCALE GENOMIC DNA]</scope>
    <source>
        <strain evidence="1 2">JL14</strain>
    </source>
</reference>
<dbReference type="RefSeq" id="WP_034381873.1">
    <property type="nucleotide sequence ID" value="NZ_AWTN01000106.1"/>
</dbReference>
<comment type="caution">
    <text evidence="1">The sequence shown here is derived from an EMBL/GenBank/DDBJ whole genome shotgun (WGS) entry which is preliminary data.</text>
</comment>
<sequence length="100" mass="11545">MKQIQKLSTVVLTVVVAIVATCFAAEYSEFKQQAQSKADDVWYSASWLRSPVTNLMLSGHVYRDYWKNNAVGNERWHVREVEYNGTTFWTTLSREPIPNS</sequence>
<evidence type="ECO:0000313" key="1">
    <source>
        <dbReference type="EMBL" id="KGG87698.1"/>
    </source>
</evidence>
<protein>
    <submittedName>
        <fullName evidence="1">Uncharacterized protein</fullName>
    </submittedName>
</protein>
<dbReference type="Proteomes" id="UP000029567">
    <property type="component" value="Unassembled WGS sequence"/>
</dbReference>
<dbReference type="AlphaFoldDB" id="A0A0E3BBE9"/>
<organism evidence="1 2">
    <name type="scientific">Comamonas thiooxydans</name>
    <dbReference type="NCBI Taxonomy" id="363952"/>
    <lineage>
        <taxon>Bacteria</taxon>
        <taxon>Pseudomonadati</taxon>
        <taxon>Pseudomonadota</taxon>
        <taxon>Betaproteobacteria</taxon>
        <taxon>Burkholderiales</taxon>
        <taxon>Comamonadaceae</taxon>
        <taxon>Comamonas</taxon>
    </lineage>
</organism>